<evidence type="ECO:0000313" key="2">
    <source>
        <dbReference type="Proteomes" id="UP001281147"/>
    </source>
</evidence>
<organism evidence="1 2">
    <name type="scientific">Vermiconidia calcicola</name>
    <dbReference type="NCBI Taxonomy" id="1690605"/>
    <lineage>
        <taxon>Eukaryota</taxon>
        <taxon>Fungi</taxon>
        <taxon>Dikarya</taxon>
        <taxon>Ascomycota</taxon>
        <taxon>Pezizomycotina</taxon>
        <taxon>Dothideomycetes</taxon>
        <taxon>Dothideomycetidae</taxon>
        <taxon>Mycosphaerellales</taxon>
        <taxon>Extremaceae</taxon>
        <taxon>Vermiconidia</taxon>
    </lineage>
</organism>
<dbReference type="EMBL" id="JAUTXU010000054">
    <property type="protein sequence ID" value="KAK3714678.1"/>
    <property type="molecule type" value="Genomic_DNA"/>
</dbReference>
<proteinExistence type="predicted"/>
<name>A0ACC3NEC9_9PEZI</name>
<protein>
    <submittedName>
        <fullName evidence="1">Uncharacterized protein</fullName>
    </submittedName>
</protein>
<reference evidence="1" key="1">
    <citation type="submission" date="2023-07" db="EMBL/GenBank/DDBJ databases">
        <title>Black Yeasts Isolated from many extreme environments.</title>
        <authorList>
            <person name="Coleine C."/>
            <person name="Stajich J.E."/>
            <person name="Selbmann L."/>
        </authorList>
    </citation>
    <scope>NUCLEOTIDE SEQUENCE</scope>
    <source>
        <strain evidence="1">CCFEE 5714</strain>
    </source>
</reference>
<dbReference type="Proteomes" id="UP001281147">
    <property type="component" value="Unassembled WGS sequence"/>
</dbReference>
<evidence type="ECO:0000313" key="1">
    <source>
        <dbReference type="EMBL" id="KAK3714678.1"/>
    </source>
</evidence>
<accession>A0ACC3NEC9</accession>
<gene>
    <name evidence="1" type="ORF">LTR37_007658</name>
</gene>
<comment type="caution">
    <text evidence="1">The sequence shown here is derived from an EMBL/GenBank/DDBJ whole genome shotgun (WGS) entry which is preliminary data.</text>
</comment>
<keyword evidence="2" id="KW-1185">Reference proteome</keyword>
<sequence length="231" mass="25022">MTCTLASPVANTPRSEDPYTPKSAEELFNIAVLPGALARRAEGNYKTYPSMGSKQFNFGDRDPRQVFETDMEDHCDETTCYDFTYKSGYKDGRSVVLRDVEVHYVIASYSGKQAGDFLTNGLSLFFDAIGSNKTVTYKAGGVFGADGPTVKYTSFHGYHMMRLRRSVKDTGAEAGLMFVEFRNPQVDNGCGGLVTDQSVSAVQTALGALGRGGGYASFFFGAIQALTCMAS</sequence>